<feature type="compositionally biased region" description="Low complexity" evidence="1">
    <location>
        <begin position="14"/>
        <end position="27"/>
    </location>
</feature>
<feature type="region of interest" description="Disordered" evidence="1">
    <location>
        <begin position="1"/>
        <end position="39"/>
    </location>
</feature>
<sequence length="60" mass="6412">MSTCGRADVREAQSRSQSRSGSWSRSCPGGGKPAGGVKVHTWNGRHARLTRAAANEMTVR</sequence>
<comment type="caution">
    <text evidence="2">The sequence shown here is derived from an EMBL/GenBank/DDBJ whole genome shotgun (WGS) entry which is preliminary data.</text>
</comment>
<dbReference type="EMBL" id="SRLO01001643">
    <property type="protein sequence ID" value="TNN36230.1"/>
    <property type="molecule type" value="Genomic_DNA"/>
</dbReference>
<evidence type="ECO:0000256" key="1">
    <source>
        <dbReference type="SAM" id="MobiDB-lite"/>
    </source>
</evidence>
<evidence type="ECO:0000313" key="2">
    <source>
        <dbReference type="EMBL" id="TNN36230.1"/>
    </source>
</evidence>
<organism evidence="2 3">
    <name type="scientific">Liparis tanakae</name>
    <name type="common">Tanaka's snailfish</name>
    <dbReference type="NCBI Taxonomy" id="230148"/>
    <lineage>
        <taxon>Eukaryota</taxon>
        <taxon>Metazoa</taxon>
        <taxon>Chordata</taxon>
        <taxon>Craniata</taxon>
        <taxon>Vertebrata</taxon>
        <taxon>Euteleostomi</taxon>
        <taxon>Actinopterygii</taxon>
        <taxon>Neopterygii</taxon>
        <taxon>Teleostei</taxon>
        <taxon>Neoteleostei</taxon>
        <taxon>Acanthomorphata</taxon>
        <taxon>Eupercaria</taxon>
        <taxon>Perciformes</taxon>
        <taxon>Cottioidei</taxon>
        <taxon>Cottales</taxon>
        <taxon>Liparidae</taxon>
        <taxon>Liparis</taxon>
    </lineage>
</organism>
<proteinExistence type="predicted"/>
<protein>
    <submittedName>
        <fullName evidence="2">Uncharacterized protein</fullName>
    </submittedName>
</protein>
<gene>
    <name evidence="2" type="ORF">EYF80_053597</name>
</gene>
<accession>A0A4Z2F5W2</accession>
<dbReference type="Proteomes" id="UP000314294">
    <property type="component" value="Unassembled WGS sequence"/>
</dbReference>
<evidence type="ECO:0000313" key="3">
    <source>
        <dbReference type="Proteomes" id="UP000314294"/>
    </source>
</evidence>
<reference evidence="2 3" key="1">
    <citation type="submission" date="2019-03" db="EMBL/GenBank/DDBJ databases">
        <title>First draft genome of Liparis tanakae, snailfish: a comprehensive survey of snailfish specific genes.</title>
        <authorList>
            <person name="Kim W."/>
            <person name="Song I."/>
            <person name="Jeong J.-H."/>
            <person name="Kim D."/>
            <person name="Kim S."/>
            <person name="Ryu S."/>
            <person name="Song J.Y."/>
            <person name="Lee S.K."/>
        </authorList>
    </citation>
    <scope>NUCLEOTIDE SEQUENCE [LARGE SCALE GENOMIC DNA]</scope>
    <source>
        <tissue evidence="2">Muscle</tissue>
    </source>
</reference>
<dbReference type="AlphaFoldDB" id="A0A4Z2F5W2"/>
<name>A0A4Z2F5W2_9TELE</name>
<keyword evidence="3" id="KW-1185">Reference proteome</keyword>